<evidence type="ECO:0000313" key="6">
    <source>
        <dbReference type="Proteomes" id="UP001597353"/>
    </source>
</evidence>
<reference evidence="6" key="1">
    <citation type="journal article" date="2019" name="Int. J. Syst. Evol. Microbiol.">
        <title>The Global Catalogue of Microorganisms (GCM) 10K type strain sequencing project: providing services to taxonomists for standard genome sequencing and annotation.</title>
        <authorList>
            <consortium name="The Broad Institute Genomics Platform"/>
            <consortium name="The Broad Institute Genome Sequencing Center for Infectious Disease"/>
            <person name="Wu L."/>
            <person name="Ma J."/>
        </authorList>
    </citation>
    <scope>NUCLEOTIDE SEQUENCE [LARGE SCALE GENOMIC DNA]</scope>
    <source>
        <strain evidence="6">CGMCC 4.7242</strain>
    </source>
</reference>
<dbReference type="InterPro" id="IPR046335">
    <property type="entry name" value="LacI/GalR-like_sensor"/>
</dbReference>
<dbReference type="SMART" id="SM00354">
    <property type="entry name" value="HTH_LACI"/>
    <property type="match status" value="1"/>
</dbReference>
<keyword evidence="1" id="KW-0805">Transcription regulation</keyword>
<evidence type="ECO:0000259" key="4">
    <source>
        <dbReference type="PROSITE" id="PS50932"/>
    </source>
</evidence>
<keyword evidence="2 5" id="KW-0238">DNA-binding</keyword>
<dbReference type="Pfam" id="PF00356">
    <property type="entry name" value="LacI"/>
    <property type="match status" value="1"/>
</dbReference>
<proteinExistence type="predicted"/>
<evidence type="ECO:0000256" key="1">
    <source>
        <dbReference type="ARBA" id="ARBA00023015"/>
    </source>
</evidence>
<gene>
    <name evidence="5" type="ORF">ACFSGJ_09355</name>
</gene>
<dbReference type="InterPro" id="IPR028082">
    <property type="entry name" value="Peripla_BP_I"/>
</dbReference>
<dbReference type="CDD" id="cd01392">
    <property type="entry name" value="HTH_LacI"/>
    <property type="match status" value="1"/>
</dbReference>
<protein>
    <submittedName>
        <fullName evidence="5">LacI family DNA-binding transcriptional regulator</fullName>
    </submittedName>
</protein>
<dbReference type="InterPro" id="IPR010982">
    <property type="entry name" value="Lambda_DNA-bd_dom_sf"/>
</dbReference>
<dbReference type="PANTHER" id="PTHR30146:SF109">
    <property type="entry name" value="HTH-TYPE TRANSCRIPTIONAL REGULATOR GALS"/>
    <property type="match status" value="1"/>
</dbReference>
<dbReference type="Gene3D" id="3.40.50.2300">
    <property type="match status" value="2"/>
</dbReference>
<dbReference type="SUPFAM" id="SSF53822">
    <property type="entry name" value="Periplasmic binding protein-like I"/>
    <property type="match status" value="1"/>
</dbReference>
<dbReference type="InterPro" id="IPR000843">
    <property type="entry name" value="HTH_LacI"/>
</dbReference>
<dbReference type="PANTHER" id="PTHR30146">
    <property type="entry name" value="LACI-RELATED TRANSCRIPTIONAL REPRESSOR"/>
    <property type="match status" value="1"/>
</dbReference>
<dbReference type="Pfam" id="PF13377">
    <property type="entry name" value="Peripla_BP_3"/>
    <property type="match status" value="1"/>
</dbReference>
<feature type="domain" description="HTH lacI-type" evidence="4">
    <location>
        <begin position="7"/>
        <end position="61"/>
    </location>
</feature>
<name>A0ABW4S4A4_9RHOB</name>
<dbReference type="SUPFAM" id="SSF47413">
    <property type="entry name" value="lambda repressor-like DNA-binding domains"/>
    <property type="match status" value="1"/>
</dbReference>
<sequence>MTIRMRATIQDVAREAGVSAATVSRVMSAPGIVAPATRAAVLDAIERTGYRVHHSARNLRQQRTGSIVALVPNISNPFFSNILSGIAATLGPEGYNLLIGDTRSGPGAGRDMLRTLGNGVVDGVILFDGEVEPPARRAGGLPTVMACEWRPGPDLPSVRVDNAGGARMAVEHLVALGHRRIGHLAGPPKNVLTVERLAGFRDAMAAAHLSPRPDWMLAGDFTLESGAAAGRRWLALPDRPTALFCASDEMACGFIGAVQAAGMGVPRDVSVVGFDNIELVAHLTPPLTTIRQQRNQIGIEAARLILAELLAEPSDRPPPRQVLLPVELILRASTAPPAIAQVCA</sequence>
<dbReference type="CDD" id="cd06284">
    <property type="entry name" value="PBP1_LacI-like"/>
    <property type="match status" value="1"/>
</dbReference>
<dbReference type="PRINTS" id="PR00036">
    <property type="entry name" value="HTHLACI"/>
</dbReference>
<dbReference type="Gene3D" id="1.10.260.40">
    <property type="entry name" value="lambda repressor-like DNA-binding domains"/>
    <property type="match status" value="1"/>
</dbReference>
<organism evidence="5 6">
    <name type="scientific">Halodurantibacterium flavum</name>
    <dbReference type="NCBI Taxonomy" id="1382802"/>
    <lineage>
        <taxon>Bacteria</taxon>
        <taxon>Pseudomonadati</taxon>
        <taxon>Pseudomonadota</taxon>
        <taxon>Alphaproteobacteria</taxon>
        <taxon>Rhodobacterales</taxon>
        <taxon>Paracoccaceae</taxon>
        <taxon>Halodurantibacterium</taxon>
    </lineage>
</organism>
<accession>A0ABW4S4A4</accession>
<dbReference type="PROSITE" id="PS50932">
    <property type="entry name" value="HTH_LACI_2"/>
    <property type="match status" value="1"/>
</dbReference>
<dbReference type="Proteomes" id="UP001597353">
    <property type="component" value="Unassembled WGS sequence"/>
</dbReference>
<evidence type="ECO:0000256" key="2">
    <source>
        <dbReference type="ARBA" id="ARBA00023125"/>
    </source>
</evidence>
<comment type="caution">
    <text evidence="5">The sequence shown here is derived from an EMBL/GenBank/DDBJ whole genome shotgun (WGS) entry which is preliminary data.</text>
</comment>
<evidence type="ECO:0000256" key="3">
    <source>
        <dbReference type="ARBA" id="ARBA00023163"/>
    </source>
</evidence>
<evidence type="ECO:0000313" key="5">
    <source>
        <dbReference type="EMBL" id="MFD1912420.1"/>
    </source>
</evidence>
<keyword evidence="3" id="KW-0804">Transcription</keyword>
<dbReference type="RefSeq" id="WP_390261017.1">
    <property type="nucleotide sequence ID" value="NZ_JBHUGH010000006.1"/>
</dbReference>
<keyword evidence="6" id="KW-1185">Reference proteome</keyword>
<dbReference type="PROSITE" id="PS00356">
    <property type="entry name" value="HTH_LACI_1"/>
    <property type="match status" value="1"/>
</dbReference>
<dbReference type="GO" id="GO:0003677">
    <property type="term" value="F:DNA binding"/>
    <property type="evidence" value="ECO:0007669"/>
    <property type="project" value="UniProtKB-KW"/>
</dbReference>
<dbReference type="EMBL" id="JBHUGH010000006">
    <property type="protein sequence ID" value="MFD1912420.1"/>
    <property type="molecule type" value="Genomic_DNA"/>
</dbReference>